<feature type="region of interest" description="Disordered" evidence="1">
    <location>
        <begin position="84"/>
        <end position="109"/>
    </location>
</feature>
<protein>
    <submittedName>
        <fullName evidence="2">Uncharacterized protein</fullName>
    </submittedName>
</protein>
<evidence type="ECO:0000313" key="2">
    <source>
        <dbReference type="EMBL" id="MBW0532635.1"/>
    </source>
</evidence>
<organism evidence="2 3">
    <name type="scientific">Austropuccinia psidii MF-1</name>
    <dbReference type="NCBI Taxonomy" id="1389203"/>
    <lineage>
        <taxon>Eukaryota</taxon>
        <taxon>Fungi</taxon>
        <taxon>Dikarya</taxon>
        <taxon>Basidiomycota</taxon>
        <taxon>Pucciniomycotina</taxon>
        <taxon>Pucciniomycetes</taxon>
        <taxon>Pucciniales</taxon>
        <taxon>Sphaerophragmiaceae</taxon>
        <taxon>Austropuccinia</taxon>
    </lineage>
</organism>
<reference evidence="2" key="1">
    <citation type="submission" date="2021-03" db="EMBL/GenBank/DDBJ databases">
        <title>Draft genome sequence of rust myrtle Austropuccinia psidii MF-1, a brazilian biotype.</title>
        <authorList>
            <person name="Quecine M.C."/>
            <person name="Pachon D.M.R."/>
            <person name="Bonatelli M.L."/>
            <person name="Correr F.H."/>
            <person name="Franceschini L.M."/>
            <person name="Leite T.F."/>
            <person name="Margarido G.R.A."/>
            <person name="Almeida C.A."/>
            <person name="Ferrarezi J.A."/>
            <person name="Labate C.A."/>
        </authorList>
    </citation>
    <scope>NUCLEOTIDE SEQUENCE</scope>
    <source>
        <strain evidence="2">MF-1</strain>
    </source>
</reference>
<gene>
    <name evidence="2" type="ORF">O181_072350</name>
</gene>
<proteinExistence type="predicted"/>
<dbReference type="AlphaFoldDB" id="A0A9Q3F0D8"/>
<dbReference type="Proteomes" id="UP000765509">
    <property type="component" value="Unassembled WGS sequence"/>
</dbReference>
<name>A0A9Q3F0D8_9BASI</name>
<accession>A0A9Q3F0D8</accession>
<comment type="caution">
    <text evidence="2">The sequence shown here is derived from an EMBL/GenBank/DDBJ whole genome shotgun (WGS) entry which is preliminary data.</text>
</comment>
<evidence type="ECO:0000256" key="1">
    <source>
        <dbReference type="SAM" id="MobiDB-lite"/>
    </source>
</evidence>
<sequence>MKGFKTLHEATIKAIQESCSKLCKASEETSKRLNQVFEKQYHGKRDRDCLDQDIKKLFDVCQNMKPKPQGHAWDNTYQEDIKPDVLFDNKQISPSQQQDGDNMISSEKD</sequence>
<keyword evidence="3" id="KW-1185">Reference proteome</keyword>
<evidence type="ECO:0000313" key="3">
    <source>
        <dbReference type="Proteomes" id="UP000765509"/>
    </source>
</evidence>
<feature type="compositionally biased region" description="Polar residues" evidence="1">
    <location>
        <begin position="90"/>
        <end position="109"/>
    </location>
</feature>
<dbReference type="EMBL" id="AVOT02037892">
    <property type="protein sequence ID" value="MBW0532635.1"/>
    <property type="molecule type" value="Genomic_DNA"/>
</dbReference>